<accession>A0ABS7K4Y3</accession>
<feature type="transmembrane region" description="Helical" evidence="1">
    <location>
        <begin position="311"/>
        <end position="331"/>
    </location>
</feature>
<evidence type="ECO:0000313" key="2">
    <source>
        <dbReference type="EMBL" id="MBY0097327.1"/>
    </source>
</evidence>
<dbReference type="RefSeq" id="WP_221873548.1">
    <property type="nucleotide sequence ID" value="NZ_JACWFH010000012.1"/>
</dbReference>
<dbReference type="InterPro" id="IPR049458">
    <property type="entry name" value="EpsG-like"/>
</dbReference>
<feature type="transmembrane region" description="Helical" evidence="1">
    <location>
        <begin position="285"/>
        <end position="304"/>
    </location>
</feature>
<organism evidence="2 3">
    <name type="scientific">Mesobacillus maritimus</name>
    <dbReference type="NCBI Taxonomy" id="1643336"/>
    <lineage>
        <taxon>Bacteria</taxon>
        <taxon>Bacillati</taxon>
        <taxon>Bacillota</taxon>
        <taxon>Bacilli</taxon>
        <taxon>Bacillales</taxon>
        <taxon>Bacillaceae</taxon>
        <taxon>Mesobacillus</taxon>
    </lineage>
</organism>
<reference evidence="2 3" key="1">
    <citation type="submission" date="2020-07" db="EMBL/GenBank/DDBJ databases">
        <title>Fungal Genomes of the International Space Station.</title>
        <authorList>
            <person name="Seuylemezian A."/>
            <person name="Singh N.K."/>
            <person name="Wood J."/>
            <person name="Venkateswaran K."/>
        </authorList>
    </citation>
    <scope>NUCLEOTIDE SEQUENCE [LARGE SCALE GENOMIC DNA]</scope>
    <source>
        <strain evidence="2 3">PL-B2</strain>
    </source>
</reference>
<dbReference type="EMBL" id="JACWFH010000012">
    <property type="protein sequence ID" value="MBY0097327.1"/>
    <property type="molecule type" value="Genomic_DNA"/>
</dbReference>
<keyword evidence="1" id="KW-0812">Transmembrane</keyword>
<feature type="transmembrane region" description="Helical" evidence="1">
    <location>
        <begin position="84"/>
        <end position="107"/>
    </location>
</feature>
<dbReference type="Proteomes" id="UP000769780">
    <property type="component" value="Unassembled WGS sequence"/>
</dbReference>
<feature type="transmembrane region" description="Helical" evidence="1">
    <location>
        <begin position="27"/>
        <end position="44"/>
    </location>
</feature>
<sequence>MLIYWLNLLFLLIWSLLAILSNKLSRVFYSLIFLQLLLLLVLRSNTVGSDTNAYLALFEKGKSFPFWDFEYSRSEVGYLFLNKLLSFVESGQLVLMVFATIPMLIFFRSILKESKIPWLSLYLFITIGLYALVFNILRQVIAMAMIFVSFKYLVKNDFKRFFVLVAIASLFHASALIFLLTYFFRNMKLTFRNTVIYVFLAMGLYVFSQPILVFLINRFSTVQYELNSGGDLPLLLVMLLTLVAGLVFSKSVIKSNPRAIVLYNILYLGILFQILALEFTTFSRVTTYFMMFMVIFIPEVISSIKDRQLKIVGFILVIILTGIQYYITLIVDPNGIVPYSFFR</sequence>
<feature type="transmembrane region" description="Helical" evidence="1">
    <location>
        <begin position="232"/>
        <end position="248"/>
    </location>
</feature>
<feature type="transmembrane region" description="Helical" evidence="1">
    <location>
        <begin position="161"/>
        <end position="184"/>
    </location>
</feature>
<feature type="transmembrane region" description="Helical" evidence="1">
    <location>
        <begin position="6"/>
        <end position="22"/>
    </location>
</feature>
<dbReference type="Pfam" id="PF14897">
    <property type="entry name" value="EpsG"/>
    <property type="match status" value="1"/>
</dbReference>
<feature type="transmembrane region" description="Helical" evidence="1">
    <location>
        <begin position="119"/>
        <end position="141"/>
    </location>
</feature>
<gene>
    <name evidence="2" type="ORF">H0185_11030</name>
</gene>
<feature type="transmembrane region" description="Helical" evidence="1">
    <location>
        <begin position="196"/>
        <end position="220"/>
    </location>
</feature>
<keyword evidence="1" id="KW-1133">Transmembrane helix</keyword>
<evidence type="ECO:0000313" key="3">
    <source>
        <dbReference type="Proteomes" id="UP000769780"/>
    </source>
</evidence>
<keyword evidence="3" id="KW-1185">Reference proteome</keyword>
<comment type="caution">
    <text evidence="2">The sequence shown here is derived from an EMBL/GenBank/DDBJ whole genome shotgun (WGS) entry which is preliminary data.</text>
</comment>
<name>A0ABS7K4Y3_9BACI</name>
<proteinExistence type="predicted"/>
<feature type="transmembrane region" description="Helical" evidence="1">
    <location>
        <begin position="260"/>
        <end position="279"/>
    </location>
</feature>
<evidence type="ECO:0000256" key="1">
    <source>
        <dbReference type="SAM" id="Phobius"/>
    </source>
</evidence>
<keyword evidence="1" id="KW-0472">Membrane</keyword>
<protein>
    <submittedName>
        <fullName evidence="2">EpsG family protein</fullName>
    </submittedName>
</protein>